<gene>
    <name evidence="1" type="ORF">SUGI_1307510</name>
</gene>
<name>A0AAD3NKQ9_CRYJA</name>
<evidence type="ECO:0000313" key="1">
    <source>
        <dbReference type="EMBL" id="GLJ57245.1"/>
    </source>
</evidence>
<proteinExistence type="predicted"/>
<reference evidence="1" key="1">
    <citation type="submission" date="2022-12" db="EMBL/GenBank/DDBJ databases">
        <title>Chromosome-Level Genome Assembly of Japanese Cedar (Cryptomeriajaponica D. Don).</title>
        <authorList>
            <person name="Fujino T."/>
            <person name="Yamaguchi K."/>
            <person name="Yokoyama T."/>
            <person name="Hamanaka T."/>
            <person name="Harazono Y."/>
            <person name="Kamada H."/>
            <person name="Kobayashi W."/>
            <person name="Ujino-Ihara T."/>
            <person name="Uchiyama K."/>
            <person name="Matsumoto A."/>
            <person name="Izuno A."/>
            <person name="Tsumura Y."/>
            <person name="Toyoda A."/>
            <person name="Shigenobu S."/>
            <person name="Moriguchi Y."/>
            <person name="Ueno S."/>
            <person name="Kasahara M."/>
        </authorList>
    </citation>
    <scope>NUCLEOTIDE SEQUENCE</scope>
</reference>
<dbReference type="AlphaFoldDB" id="A0AAD3NKQ9"/>
<protein>
    <submittedName>
        <fullName evidence="1">Uncharacterized protein</fullName>
    </submittedName>
</protein>
<sequence length="84" mass="9391">MKVEEAIVTIPNCTKYGILVWKQCLPEKDDEFHSSQHDISIDSLSTSAQGKDLLKNASMKISHGKHSELLDELVCEYESLEALA</sequence>
<comment type="caution">
    <text evidence="1">The sequence shown here is derived from an EMBL/GenBank/DDBJ whole genome shotgun (WGS) entry which is preliminary data.</text>
</comment>
<accession>A0AAD3NKQ9</accession>
<dbReference type="EMBL" id="BSEH01000094">
    <property type="protein sequence ID" value="GLJ57245.1"/>
    <property type="molecule type" value="Genomic_DNA"/>
</dbReference>
<evidence type="ECO:0000313" key="2">
    <source>
        <dbReference type="Proteomes" id="UP001234787"/>
    </source>
</evidence>
<dbReference type="Proteomes" id="UP001234787">
    <property type="component" value="Unassembled WGS sequence"/>
</dbReference>
<organism evidence="1 2">
    <name type="scientific">Cryptomeria japonica</name>
    <name type="common">Japanese cedar</name>
    <name type="synonym">Cupressus japonica</name>
    <dbReference type="NCBI Taxonomy" id="3369"/>
    <lineage>
        <taxon>Eukaryota</taxon>
        <taxon>Viridiplantae</taxon>
        <taxon>Streptophyta</taxon>
        <taxon>Embryophyta</taxon>
        <taxon>Tracheophyta</taxon>
        <taxon>Spermatophyta</taxon>
        <taxon>Pinopsida</taxon>
        <taxon>Pinidae</taxon>
        <taxon>Conifers II</taxon>
        <taxon>Cupressales</taxon>
        <taxon>Cupressaceae</taxon>
        <taxon>Cryptomeria</taxon>
    </lineage>
</organism>
<keyword evidence="2" id="KW-1185">Reference proteome</keyword>